<name>A0AAJ0AZ47_9PEZI</name>
<keyword evidence="3" id="KW-1185">Reference proteome</keyword>
<feature type="region of interest" description="Disordered" evidence="1">
    <location>
        <begin position="1"/>
        <end position="30"/>
    </location>
</feature>
<reference evidence="2" key="1">
    <citation type="submission" date="2021-06" db="EMBL/GenBank/DDBJ databases">
        <title>Comparative genomics, transcriptomics and evolutionary studies reveal genomic signatures of adaptation to plant cell wall in hemibiotrophic fungi.</title>
        <authorList>
            <consortium name="DOE Joint Genome Institute"/>
            <person name="Baroncelli R."/>
            <person name="Diaz J.F."/>
            <person name="Benocci T."/>
            <person name="Peng M."/>
            <person name="Battaglia E."/>
            <person name="Haridas S."/>
            <person name="Andreopoulos W."/>
            <person name="Labutti K."/>
            <person name="Pangilinan J."/>
            <person name="Floch G.L."/>
            <person name="Makela M.R."/>
            <person name="Henrissat B."/>
            <person name="Grigoriev I.V."/>
            <person name="Crouch J.A."/>
            <person name="De Vries R.P."/>
            <person name="Sukno S.A."/>
            <person name="Thon M.R."/>
        </authorList>
    </citation>
    <scope>NUCLEOTIDE SEQUENCE</scope>
    <source>
        <strain evidence="2">CBS 193.32</strain>
    </source>
</reference>
<feature type="region of interest" description="Disordered" evidence="1">
    <location>
        <begin position="92"/>
        <end position="121"/>
    </location>
</feature>
<sequence length="314" mass="35459">MVIDDFDWNNQKSSECAPMASGSSEESQRHNRAGTFCGSLEISQHRKGAACRAAQAHLPLYQALHPSKTTHGNIHGSNPTRPCINHNNIEAQPSSQDWKKEPSSMSHPCTSADVSHVTHEPPSYDAVQQDRQVQNFDAKEWESVPKNLVIVYSPVPIGAGANVSRKGISWEARLRVKSKDLPRLMREGFHWTVANIHREAGYIEHQAKEPAMVGAGWNCTRNYYLSDLSPDQNWTAKLTVCARDIWVLSQFDVAKLRTEQAYAAVAWTNVQPSQYIYNFDCLDPRKNYNAIYDNMPLEGWWPWPKKQPDAGDKS</sequence>
<feature type="compositionally biased region" description="Polar residues" evidence="1">
    <location>
        <begin position="103"/>
        <end position="113"/>
    </location>
</feature>
<dbReference type="RefSeq" id="XP_060436732.1">
    <property type="nucleotide sequence ID" value="XM_060580348.1"/>
</dbReference>
<comment type="caution">
    <text evidence="2">The sequence shown here is derived from an EMBL/GenBank/DDBJ whole genome shotgun (WGS) entry which is preliminary data.</text>
</comment>
<organism evidence="2 3">
    <name type="scientific">Colletotrichum godetiae</name>
    <dbReference type="NCBI Taxonomy" id="1209918"/>
    <lineage>
        <taxon>Eukaryota</taxon>
        <taxon>Fungi</taxon>
        <taxon>Dikarya</taxon>
        <taxon>Ascomycota</taxon>
        <taxon>Pezizomycotina</taxon>
        <taxon>Sordariomycetes</taxon>
        <taxon>Hypocreomycetidae</taxon>
        <taxon>Glomerellales</taxon>
        <taxon>Glomerellaceae</taxon>
        <taxon>Colletotrichum</taxon>
        <taxon>Colletotrichum acutatum species complex</taxon>
    </lineage>
</organism>
<dbReference type="GeneID" id="85464874"/>
<gene>
    <name evidence="2" type="ORF">BDP55DRAFT_735865</name>
</gene>
<dbReference type="EMBL" id="JAHMHR010000001">
    <property type="protein sequence ID" value="KAK1700977.1"/>
    <property type="molecule type" value="Genomic_DNA"/>
</dbReference>
<evidence type="ECO:0000256" key="1">
    <source>
        <dbReference type="SAM" id="MobiDB-lite"/>
    </source>
</evidence>
<proteinExistence type="predicted"/>
<dbReference type="AlphaFoldDB" id="A0AAJ0AZ47"/>
<accession>A0AAJ0AZ47</accession>
<evidence type="ECO:0000313" key="3">
    <source>
        <dbReference type="Proteomes" id="UP001224890"/>
    </source>
</evidence>
<dbReference type="Proteomes" id="UP001224890">
    <property type="component" value="Unassembled WGS sequence"/>
</dbReference>
<protein>
    <submittedName>
        <fullName evidence="2">Uncharacterized protein</fullName>
    </submittedName>
</protein>
<evidence type="ECO:0000313" key="2">
    <source>
        <dbReference type="EMBL" id="KAK1700977.1"/>
    </source>
</evidence>